<keyword evidence="2" id="KW-1133">Transmembrane helix</keyword>
<dbReference type="EMBL" id="JAAAID010000220">
    <property type="protein sequence ID" value="KAG0020390.1"/>
    <property type="molecule type" value="Genomic_DNA"/>
</dbReference>
<comment type="caution">
    <text evidence="4">The sequence shown here is derived from an EMBL/GenBank/DDBJ whole genome shotgun (WGS) entry which is preliminary data.</text>
</comment>
<organism evidence="4 5">
    <name type="scientific">Entomortierella chlamydospora</name>
    <dbReference type="NCBI Taxonomy" id="101097"/>
    <lineage>
        <taxon>Eukaryota</taxon>
        <taxon>Fungi</taxon>
        <taxon>Fungi incertae sedis</taxon>
        <taxon>Mucoromycota</taxon>
        <taxon>Mortierellomycotina</taxon>
        <taxon>Mortierellomycetes</taxon>
        <taxon>Mortierellales</taxon>
        <taxon>Mortierellaceae</taxon>
        <taxon>Entomortierella</taxon>
    </lineage>
</organism>
<feature type="compositionally biased region" description="Low complexity" evidence="1">
    <location>
        <begin position="51"/>
        <end position="90"/>
    </location>
</feature>
<feature type="compositionally biased region" description="Low complexity" evidence="1">
    <location>
        <begin position="136"/>
        <end position="153"/>
    </location>
</feature>
<feature type="compositionally biased region" description="Polar residues" evidence="1">
    <location>
        <begin position="91"/>
        <end position="110"/>
    </location>
</feature>
<proteinExistence type="predicted"/>
<dbReference type="OrthoDB" id="2449255at2759"/>
<evidence type="ECO:0000313" key="4">
    <source>
        <dbReference type="EMBL" id="KAG0020390.1"/>
    </source>
</evidence>
<keyword evidence="2" id="KW-0812">Transmembrane</keyword>
<dbReference type="Proteomes" id="UP000703661">
    <property type="component" value="Unassembled WGS sequence"/>
</dbReference>
<name>A0A9P6N1J6_9FUNG</name>
<evidence type="ECO:0000313" key="5">
    <source>
        <dbReference type="Proteomes" id="UP000703661"/>
    </source>
</evidence>
<keyword evidence="2" id="KW-0472">Membrane</keyword>
<evidence type="ECO:0000256" key="2">
    <source>
        <dbReference type="SAM" id="Phobius"/>
    </source>
</evidence>
<gene>
    <name evidence="4" type="ORF">BGZ80_004296</name>
</gene>
<feature type="signal peptide" evidence="3">
    <location>
        <begin position="1"/>
        <end position="22"/>
    </location>
</feature>
<feature type="chain" id="PRO_5040176427" description="Mid2 domain-containing protein" evidence="3">
    <location>
        <begin position="23"/>
        <end position="253"/>
    </location>
</feature>
<feature type="transmembrane region" description="Helical" evidence="2">
    <location>
        <begin position="169"/>
        <end position="193"/>
    </location>
</feature>
<dbReference type="AlphaFoldDB" id="A0A9P6N1J6"/>
<keyword evidence="5" id="KW-1185">Reference proteome</keyword>
<evidence type="ECO:0000256" key="3">
    <source>
        <dbReference type="SAM" id="SignalP"/>
    </source>
</evidence>
<sequence>MRISRLTLLTLIGALFLSSTLALHDKTFDVVANNNAFENKKRDLIGGLFNSQSSQGSPASAPASTSAPTQPTSNLGSPSTTSDPTNTSTTAQPLPSLISNILNPSPVANPTGTATTTAASMNPKRKPKSGTSSSADGVNNSNDNTDSNINGTSIYPANKSQDETQSSELAPGLIAVMIILVLAILAAVAFSCYKIRQSQRRRRESWSEDILKNHAGSVGYSKGAGYGMYVGDGGFGKEKPDLWRKNLDLFHRE</sequence>
<protein>
    <recommendedName>
        <fullName evidence="6">Mid2 domain-containing protein</fullName>
    </recommendedName>
</protein>
<evidence type="ECO:0008006" key="6">
    <source>
        <dbReference type="Google" id="ProtNLM"/>
    </source>
</evidence>
<reference evidence="4" key="1">
    <citation type="journal article" date="2020" name="Fungal Divers.">
        <title>Resolving the Mortierellaceae phylogeny through synthesis of multi-gene phylogenetics and phylogenomics.</title>
        <authorList>
            <person name="Vandepol N."/>
            <person name="Liber J."/>
            <person name="Desiro A."/>
            <person name="Na H."/>
            <person name="Kennedy M."/>
            <person name="Barry K."/>
            <person name="Grigoriev I.V."/>
            <person name="Miller A.N."/>
            <person name="O'Donnell K."/>
            <person name="Stajich J.E."/>
            <person name="Bonito G."/>
        </authorList>
    </citation>
    <scope>NUCLEOTIDE SEQUENCE</scope>
    <source>
        <strain evidence="4">NRRL 2769</strain>
    </source>
</reference>
<evidence type="ECO:0000256" key="1">
    <source>
        <dbReference type="SAM" id="MobiDB-lite"/>
    </source>
</evidence>
<keyword evidence="3" id="KW-0732">Signal</keyword>
<feature type="region of interest" description="Disordered" evidence="1">
    <location>
        <begin position="48"/>
        <end position="163"/>
    </location>
</feature>
<accession>A0A9P6N1J6</accession>